<dbReference type="Gene3D" id="1.20.58.120">
    <property type="entry name" value="BAG domain"/>
    <property type="match status" value="1"/>
</dbReference>
<dbReference type="AlphaFoldDB" id="A0A553NSV4"/>
<feature type="compositionally biased region" description="Polar residues" evidence="1">
    <location>
        <begin position="585"/>
        <end position="594"/>
    </location>
</feature>
<sequence length="636" mass="69160">MDRNHHSGRRPQQPPPAPPQRTHHPHPQYPQPSDATRPHHHTYEPSINPRSEFSDPFADMRGQFEREFYEPNQNHPGFFRHPFMDGFGPSFNLGRGFPAEDDRDFPQFHARQPDMRSHSPRPSNDEVPHKTSRAESIPIRVVHEKNPAGSASPKAKHPAMSRNTTELPAKGTTSDQPDKSSPRITRASSEPPKTFQKHLSQMKQPPNHHYSSIPEGGVLPSDSQTDQLHVPSAPGGSNNPNNLATSASAPSVPTSSQPEAPQHQRRSEVQPPIPRGLSPKTASGASDNRKQSAPPTMMNAPPGVRHIPIFVEGRDEPVVNRSASVGGTAASGRAGGFVKPSDCYPNGTQKVSRGEVHPQRMHMNLPTQEQQRKAPTRSNEPTSPVSPPPGPIPMGWVPPPPPPPQKVVPGDPTSPLPAPDGPIPLPCSPNYYKASPVESRAGGKEQQSNAAPSPQGERKQTMVPPPKNPVPNVSQLGGGAGNDTTDSHPHVPQERGGGPEDPALSKMEKIQAEVSALIKKIEEFKGNKKDKEYLYLDEMLTRHLIALDEIDTGGRNELRQMRKESIKSINRCLSMLDSRAKNESAKANTNNGNDQKIAKESDAAQTNNQILSDLAALSSSNSANKAEEVSNTAKKD</sequence>
<dbReference type="OrthoDB" id="333905at2759"/>
<dbReference type="Pfam" id="PF02179">
    <property type="entry name" value="BAG"/>
    <property type="match status" value="1"/>
</dbReference>
<feature type="region of interest" description="Disordered" evidence="1">
    <location>
        <begin position="581"/>
        <end position="636"/>
    </location>
</feature>
<evidence type="ECO:0000313" key="4">
    <source>
        <dbReference type="Proteomes" id="UP000318571"/>
    </source>
</evidence>
<dbReference type="InterPro" id="IPR036533">
    <property type="entry name" value="BAG_dom_sf"/>
</dbReference>
<evidence type="ECO:0000259" key="2">
    <source>
        <dbReference type="PROSITE" id="PS51035"/>
    </source>
</evidence>
<dbReference type="PROSITE" id="PS51035">
    <property type="entry name" value="BAG"/>
    <property type="match status" value="1"/>
</dbReference>
<dbReference type="OMA" id="QYCERQP"/>
<gene>
    <name evidence="3" type="ORF">TCAL_09395</name>
</gene>
<dbReference type="EMBL" id="VCGU01000010">
    <property type="protein sequence ID" value="TRY68521.1"/>
    <property type="molecule type" value="Genomic_DNA"/>
</dbReference>
<reference evidence="3 4" key="1">
    <citation type="journal article" date="2018" name="Nat. Ecol. Evol.">
        <title>Genomic signatures of mitonuclear coevolution across populations of Tigriopus californicus.</title>
        <authorList>
            <person name="Barreto F.S."/>
            <person name="Watson E.T."/>
            <person name="Lima T.G."/>
            <person name="Willett C.S."/>
            <person name="Edmands S."/>
            <person name="Li W."/>
            <person name="Burton R.S."/>
        </authorList>
    </citation>
    <scope>NUCLEOTIDE SEQUENCE [LARGE SCALE GENOMIC DNA]</scope>
    <source>
        <strain evidence="3 4">San Diego</strain>
    </source>
</reference>
<evidence type="ECO:0000313" key="3">
    <source>
        <dbReference type="EMBL" id="TRY68521.1"/>
    </source>
</evidence>
<feature type="region of interest" description="Disordered" evidence="1">
    <location>
        <begin position="1"/>
        <end position="307"/>
    </location>
</feature>
<feature type="domain" description="BAG" evidence="2">
    <location>
        <begin position="503"/>
        <end position="580"/>
    </location>
</feature>
<feature type="compositionally biased region" description="Low complexity" evidence="1">
    <location>
        <begin position="231"/>
        <end position="256"/>
    </location>
</feature>
<organism evidence="3 4">
    <name type="scientific">Tigriopus californicus</name>
    <name type="common">Marine copepod</name>
    <dbReference type="NCBI Taxonomy" id="6832"/>
    <lineage>
        <taxon>Eukaryota</taxon>
        <taxon>Metazoa</taxon>
        <taxon>Ecdysozoa</taxon>
        <taxon>Arthropoda</taxon>
        <taxon>Crustacea</taxon>
        <taxon>Multicrustacea</taxon>
        <taxon>Hexanauplia</taxon>
        <taxon>Copepoda</taxon>
        <taxon>Harpacticoida</taxon>
        <taxon>Harpacticidae</taxon>
        <taxon>Tigriopus</taxon>
    </lineage>
</organism>
<name>A0A553NSV4_TIGCA</name>
<feature type="compositionally biased region" description="Basic and acidic residues" evidence="1">
    <location>
        <begin position="625"/>
        <end position="636"/>
    </location>
</feature>
<feature type="compositionally biased region" description="Low complexity" evidence="1">
    <location>
        <begin position="611"/>
        <end position="624"/>
    </location>
</feature>
<feature type="region of interest" description="Disordered" evidence="1">
    <location>
        <begin position="321"/>
        <end position="505"/>
    </location>
</feature>
<evidence type="ECO:0000256" key="1">
    <source>
        <dbReference type="SAM" id="MobiDB-lite"/>
    </source>
</evidence>
<accession>A0A553NSV4</accession>
<comment type="caution">
    <text evidence="3">The sequence shown here is derived from an EMBL/GenBank/DDBJ whole genome shotgun (WGS) entry which is preliminary data.</text>
</comment>
<feature type="compositionally biased region" description="Polar residues" evidence="1">
    <location>
        <begin position="280"/>
        <end position="294"/>
    </location>
</feature>
<dbReference type="InterPro" id="IPR003103">
    <property type="entry name" value="BAG_domain"/>
</dbReference>
<protein>
    <recommendedName>
        <fullName evidence="2">BAG domain-containing protein</fullName>
    </recommendedName>
</protein>
<dbReference type="SUPFAM" id="SSF63491">
    <property type="entry name" value="BAG domain"/>
    <property type="match status" value="1"/>
</dbReference>
<feature type="compositionally biased region" description="Basic and acidic residues" evidence="1">
    <location>
        <begin position="98"/>
        <end position="133"/>
    </location>
</feature>
<dbReference type="SMART" id="SM00264">
    <property type="entry name" value="BAG"/>
    <property type="match status" value="1"/>
</dbReference>
<dbReference type="STRING" id="6832.A0A553NSV4"/>
<proteinExistence type="predicted"/>
<feature type="compositionally biased region" description="Pro residues" evidence="1">
    <location>
        <begin position="384"/>
        <end position="427"/>
    </location>
</feature>
<dbReference type="Proteomes" id="UP000318571">
    <property type="component" value="Chromosome 1"/>
</dbReference>
<dbReference type="GO" id="GO:0051087">
    <property type="term" value="F:protein-folding chaperone binding"/>
    <property type="evidence" value="ECO:0007669"/>
    <property type="project" value="InterPro"/>
</dbReference>
<keyword evidence="4" id="KW-1185">Reference proteome</keyword>
<feature type="compositionally biased region" description="Polar residues" evidence="1">
    <location>
        <begin position="161"/>
        <end position="175"/>
    </location>
</feature>